<dbReference type="Proteomes" id="UP001596548">
    <property type="component" value="Unassembled WGS sequence"/>
</dbReference>
<dbReference type="RefSeq" id="WP_378975274.1">
    <property type="nucleotide sequence ID" value="NZ_JBHTBJ010000032.1"/>
</dbReference>
<keyword evidence="2" id="KW-1185">Reference proteome</keyword>
<dbReference type="EMBL" id="JBHTBJ010000032">
    <property type="protein sequence ID" value="MFC7278428.1"/>
    <property type="molecule type" value="Genomic_DNA"/>
</dbReference>
<accession>A0ABW2I0S0</accession>
<reference evidence="2" key="1">
    <citation type="journal article" date="2019" name="Int. J. Syst. Evol. Microbiol.">
        <title>The Global Catalogue of Microorganisms (GCM) 10K type strain sequencing project: providing services to taxonomists for standard genome sequencing and annotation.</title>
        <authorList>
            <consortium name="The Broad Institute Genomics Platform"/>
            <consortium name="The Broad Institute Genome Sequencing Center for Infectious Disease"/>
            <person name="Wu L."/>
            <person name="Ma J."/>
        </authorList>
    </citation>
    <scope>NUCLEOTIDE SEQUENCE [LARGE SCALE GENOMIC DNA]</scope>
    <source>
        <strain evidence="2">XZYJT-10</strain>
    </source>
</reference>
<sequence>MGDGRPGLKRGRGQMFRRNGSQCVATFAVDEVRVLRKVAGEVVGLLTDGMDHTDPVVSRLFPDIYPDRPDDSAEFRLYTEGELKTGKIDQAGAILAALPDEGEGEVRLDVEAAEAWLRAINDARLAMGTRLEIQADTDLSEELESAVVRDPGSSRVFQLSVYAYLGYLQESLLNALPEID</sequence>
<gene>
    <name evidence="1" type="ORF">ACFQS1_30980</name>
</gene>
<evidence type="ECO:0000313" key="2">
    <source>
        <dbReference type="Proteomes" id="UP001596548"/>
    </source>
</evidence>
<dbReference type="Pfam" id="PF09438">
    <property type="entry name" value="DUF2017"/>
    <property type="match status" value="1"/>
</dbReference>
<comment type="caution">
    <text evidence="1">The sequence shown here is derived from an EMBL/GenBank/DDBJ whole genome shotgun (WGS) entry which is preliminary data.</text>
</comment>
<protein>
    <submittedName>
        <fullName evidence="1">DUF2017 domain-containing protein</fullName>
    </submittedName>
</protein>
<organism evidence="1 2">
    <name type="scientific">Paractinoplanes rhizophilus</name>
    <dbReference type="NCBI Taxonomy" id="1416877"/>
    <lineage>
        <taxon>Bacteria</taxon>
        <taxon>Bacillati</taxon>
        <taxon>Actinomycetota</taxon>
        <taxon>Actinomycetes</taxon>
        <taxon>Micromonosporales</taxon>
        <taxon>Micromonosporaceae</taxon>
        <taxon>Paractinoplanes</taxon>
    </lineage>
</organism>
<name>A0ABW2I0S0_9ACTN</name>
<evidence type="ECO:0000313" key="1">
    <source>
        <dbReference type="EMBL" id="MFC7278428.1"/>
    </source>
</evidence>
<dbReference type="InterPro" id="IPR018561">
    <property type="entry name" value="AosR"/>
</dbReference>
<proteinExistence type="predicted"/>